<dbReference type="RefSeq" id="WP_083197396.1">
    <property type="nucleotide sequence ID" value="NZ_CP013244.1"/>
</dbReference>
<evidence type="ECO:0000313" key="16">
    <source>
        <dbReference type="EMBL" id="ANP47235.1"/>
    </source>
</evidence>
<comment type="catalytic activity">
    <reaction evidence="12">
        <text>ATP + H2O = ADP + phosphate + H(+)</text>
        <dbReference type="Rhea" id="RHEA:13065"/>
        <dbReference type="ChEBI" id="CHEBI:15377"/>
        <dbReference type="ChEBI" id="CHEBI:15378"/>
        <dbReference type="ChEBI" id="CHEBI:30616"/>
        <dbReference type="ChEBI" id="CHEBI:43474"/>
        <dbReference type="ChEBI" id="CHEBI:456216"/>
        <dbReference type="EC" id="5.6.2.4"/>
    </reaction>
</comment>
<feature type="domain" description="UvrD-like helicase ATP-binding" evidence="14">
    <location>
        <begin position="22"/>
        <end position="303"/>
    </location>
</feature>
<dbReference type="FunCoup" id="A0A1B1AL17">
    <property type="interactions" value="408"/>
</dbReference>
<dbReference type="PANTHER" id="PTHR11070">
    <property type="entry name" value="UVRD / RECB / PCRA DNA HELICASE FAMILY MEMBER"/>
    <property type="match status" value="1"/>
</dbReference>
<dbReference type="PROSITE" id="PS51217">
    <property type="entry name" value="UVRD_HELICASE_CTER"/>
    <property type="match status" value="1"/>
</dbReference>
<dbReference type="STRING" id="1759059.ATE48_15555"/>
<gene>
    <name evidence="16" type="ORF">ATE48_15555</name>
</gene>
<evidence type="ECO:0000256" key="11">
    <source>
        <dbReference type="ARBA" id="ARBA00034923"/>
    </source>
</evidence>
<evidence type="ECO:0000256" key="9">
    <source>
        <dbReference type="ARBA" id="ARBA00034617"/>
    </source>
</evidence>
<comment type="catalytic activity">
    <reaction evidence="9">
        <text>Couples ATP hydrolysis with the unwinding of duplex DNA by translocating in the 3'-5' direction.</text>
        <dbReference type="EC" id="5.6.2.4"/>
    </reaction>
</comment>
<evidence type="ECO:0000313" key="17">
    <source>
        <dbReference type="Proteomes" id="UP000092498"/>
    </source>
</evidence>
<comment type="function">
    <text evidence="8">Has both ATPase and helicase activities. Unwinds DNA duplexes with 3' to 5' polarity with respect to the bound strand and initiates unwinding most effectively when a single-stranded region is present. Involved in the post-incision events of nucleotide excision repair and methyl-directed mismatch repair.</text>
</comment>
<dbReference type="GO" id="GO:0005829">
    <property type="term" value="C:cytosol"/>
    <property type="evidence" value="ECO:0007669"/>
    <property type="project" value="TreeGrafter"/>
</dbReference>
<accession>A0A1B1AL17</accession>
<dbReference type="OrthoDB" id="9806690at2"/>
<dbReference type="Gene3D" id="1.10.486.10">
    <property type="entry name" value="PCRA, domain 4"/>
    <property type="match status" value="1"/>
</dbReference>
<evidence type="ECO:0000259" key="15">
    <source>
        <dbReference type="PROSITE" id="PS51217"/>
    </source>
</evidence>
<evidence type="ECO:0000256" key="5">
    <source>
        <dbReference type="ARBA" id="ARBA00022840"/>
    </source>
</evidence>
<evidence type="ECO:0000256" key="2">
    <source>
        <dbReference type="ARBA" id="ARBA00022741"/>
    </source>
</evidence>
<keyword evidence="4 13" id="KW-0347">Helicase</keyword>
<dbReference type="EMBL" id="CP013244">
    <property type="protein sequence ID" value="ANP47235.1"/>
    <property type="molecule type" value="Genomic_DNA"/>
</dbReference>
<dbReference type="GO" id="GO:0005524">
    <property type="term" value="F:ATP binding"/>
    <property type="evidence" value="ECO:0007669"/>
    <property type="project" value="UniProtKB-UniRule"/>
</dbReference>
<dbReference type="GO" id="GO:0000725">
    <property type="term" value="P:recombinational repair"/>
    <property type="evidence" value="ECO:0007669"/>
    <property type="project" value="TreeGrafter"/>
</dbReference>
<name>A0A1B1AL17_9PROT</name>
<keyword evidence="5 13" id="KW-0067">ATP-binding</keyword>
<keyword evidence="7" id="KW-0413">Isomerase</keyword>
<dbReference type="KEGG" id="cbot:ATE48_15555"/>
<dbReference type="Gene3D" id="1.10.10.160">
    <property type="match status" value="1"/>
</dbReference>
<dbReference type="InterPro" id="IPR013986">
    <property type="entry name" value="DExx_box_DNA_helicase_dom_sf"/>
</dbReference>
<dbReference type="InterPro" id="IPR027417">
    <property type="entry name" value="P-loop_NTPase"/>
</dbReference>
<dbReference type="CDD" id="cd18807">
    <property type="entry name" value="SF1_C_UvrD"/>
    <property type="match status" value="1"/>
</dbReference>
<dbReference type="Gene3D" id="3.40.50.300">
    <property type="entry name" value="P-loop containing nucleotide triphosphate hydrolases"/>
    <property type="match status" value="2"/>
</dbReference>
<keyword evidence="6" id="KW-0238">DNA-binding</keyword>
<feature type="domain" description="UvrD-like helicase C-terminal" evidence="15">
    <location>
        <begin position="304"/>
        <end position="603"/>
    </location>
</feature>
<dbReference type="Proteomes" id="UP000092498">
    <property type="component" value="Chromosome"/>
</dbReference>
<dbReference type="InterPro" id="IPR000212">
    <property type="entry name" value="DNA_helicase_UvrD/REP"/>
</dbReference>
<reference evidence="16 17" key="1">
    <citation type="submission" date="2015-11" db="EMBL/GenBank/DDBJ databases">
        <title>Whole-Genome Sequence of Candidatus Oderbacter manganicum from the National Park Lower Oder Valley, Germany.</title>
        <authorList>
            <person name="Braun B."/>
            <person name="Liere K."/>
            <person name="Szewzyk U."/>
        </authorList>
    </citation>
    <scope>NUCLEOTIDE SEQUENCE [LARGE SCALE GENOMIC DNA]</scope>
    <source>
        <strain evidence="16 17">OTSz_A_272</strain>
    </source>
</reference>
<keyword evidence="2 13" id="KW-0547">Nucleotide-binding</keyword>
<protein>
    <recommendedName>
        <fullName evidence="10">DNA 3'-5' helicase</fullName>
        <ecNumber evidence="10">5.6.2.4</ecNumber>
    </recommendedName>
    <alternativeName>
        <fullName evidence="11">DNA 3'-5' helicase II</fullName>
    </alternativeName>
</protein>
<dbReference type="InParanoid" id="A0A1B1AL17"/>
<dbReference type="InterPro" id="IPR014017">
    <property type="entry name" value="DNA_helicase_UvrD-like_C"/>
</dbReference>
<keyword evidence="17" id="KW-1185">Reference proteome</keyword>
<comment type="similarity">
    <text evidence="1">Belongs to the helicase family. UvrD subfamily.</text>
</comment>
<dbReference type="SUPFAM" id="SSF52540">
    <property type="entry name" value="P-loop containing nucleoside triphosphate hydrolases"/>
    <property type="match status" value="1"/>
</dbReference>
<evidence type="ECO:0000256" key="8">
    <source>
        <dbReference type="ARBA" id="ARBA00025289"/>
    </source>
</evidence>
<dbReference type="Pfam" id="PF00580">
    <property type="entry name" value="UvrD-helicase"/>
    <property type="match status" value="1"/>
</dbReference>
<keyword evidence="3 13" id="KW-0378">Hydrolase</keyword>
<dbReference type="AlphaFoldDB" id="A0A1B1AL17"/>
<dbReference type="GO" id="GO:0003677">
    <property type="term" value="F:DNA binding"/>
    <property type="evidence" value="ECO:0007669"/>
    <property type="project" value="UniProtKB-KW"/>
</dbReference>
<evidence type="ECO:0000256" key="13">
    <source>
        <dbReference type="PROSITE-ProRule" id="PRU00560"/>
    </source>
</evidence>
<evidence type="ECO:0000256" key="1">
    <source>
        <dbReference type="ARBA" id="ARBA00009922"/>
    </source>
</evidence>
<evidence type="ECO:0000256" key="10">
    <source>
        <dbReference type="ARBA" id="ARBA00034808"/>
    </source>
</evidence>
<evidence type="ECO:0000256" key="6">
    <source>
        <dbReference type="ARBA" id="ARBA00023125"/>
    </source>
</evidence>
<evidence type="ECO:0000256" key="7">
    <source>
        <dbReference type="ARBA" id="ARBA00023235"/>
    </source>
</evidence>
<proteinExistence type="inferred from homology"/>
<organism evidence="16 17">
    <name type="scientific">Candidatus Viadribacter manganicus</name>
    <dbReference type="NCBI Taxonomy" id="1759059"/>
    <lineage>
        <taxon>Bacteria</taxon>
        <taxon>Pseudomonadati</taxon>
        <taxon>Pseudomonadota</taxon>
        <taxon>Alphaproteobacteria</taxon>
        <taxon>Hyphomonadales</taxon>
        <taxon>Hyphomonadaceae</taxon>
        <taxon>Candidatus Viadribacter</taxon>
    </lineage>
</organism>
<evidence type="ECO:0000256" key="12">
    <source>
        <dbReference type="ARBA" id="ARBA00048988"/>
    </source>
</evidence>
<dbReference type="GO" id="GO:0033202">
    <property type="term" value="C:DNA helicase complex"/>
    <property type="evidence" value="ECO:0007669"/>
    <property type="project" value="TreeGrafter"/>
</dbReference>
<evidence type="ECO:0000256" key="3">
    <source>
        <dbReference type="ARBA" id="ARBA00022801"/>
    </source>
</evidence>
<dbReference type="PANTHER" id="PTHR11070:SF2">
    <property type="entry name" value="ATP-DEPENDENT DNA HELICASE SRS2"/>
    <property type="match status" value="1"/>
</dbReference>
<dbReference type="CDD" id="cd17932">
    <property type="entry name" value="DEXQc_UvrD"/>
    <property type="match status" value="1"/>
</dbReference>
<dbReference type="PROSITE" id="PS51198">
    <property type="entry name" value="UVRD_HELICASE_ATP_BIND"/>
    <property type="match status" value="1"/>
</dbReference>
<sequence>MSEEGEMLPISVRAAAGAPYLASLNAGQRAAVEALDGPVLVLAGAGTGKTRVLTTRLAHLLTTGKAKPWSVLAVTFTNKAAREMRERVEKLLGPGGGGLPWLGTFHSISARMLRTHAELVGLKNNFTILDTDDQVRLLKQIIDAEGVDEKRWPGRQLAGVIDGWKNRALTPEKVPKNEGFSFADGGGAKLYAIYQARLKILNACDFGDLLMHMIDIFQRYPDVLENYHKKLSHLMVDEYQDTNVAQYLWLRLLAQARKNLCVVGDDDQSIYGWRGAEVDNILRFEHDFPGAEVVRLEQNYRSTGHILAAASHLIANNRGRLGKTLFTDDDLGHRVKVRGVWDGEAEARLIADDIEGWRQSNRSYADCAVLVRAAWQMRAFEERFLMLRIPYKVIGGPRFFERAEVRDVHAYLRLIRSEDDDLAFERIVNQPKRGIGEGTVQKLHAYAGKPLVRFVTDNGPLFDQDTGEVVTEQPEPPGGATRFRTLIGAAREMVVTDDLPLKARTALRAFLADLDRWREQARTISHVELAEIVLDESGYTEMLRRDKSPQAQTRLENLKELVQSMGQYDTLEAYLEHVALVLDIENETDSENVQLSTLHAAKGLEFPLVFLPGWEEEVFPSKRSIDESGEKGLEEERRLAYVGITRARESARISFVANRQIYGRWQVVLPSRFIDELPSANVDAVSETGYGMQPPGVRDMAVEPFTSSYQSPGWRRAQERGAFQGKPPMIEGEARLVARSGGDDSSYKRGDRIFHQKFGYGRVSDVEGNKLTVQFEKAGEKRVIDSFVIPASAA</sequence>
<evidence type="ECO:0000259" key="14">
    <source>
        <dbReference type="PROSITE" id="PS51198"/>
    </source>
</evidence>
<dbReference type="GO" id="GO:0016887">
    <property type="term" value="F:ATP hydrolysis activity"/>
    <property type="evidence" value="ECO:0007669"/>
    <property type="project" value="RHEA"/>
</dbReference>
<dbReference type="Pfam" id="PF13361">
    <property type="entry name" value="UvrD_C"/>
    <property type="match status" value="1"/>
</dbReference>
<dbReference type="GO" id="GO:0043138">
    <property type="term" value="F:3'-5' DNA helicase activity"/>
    <property type="evidence" value="ECO:0007669"/>
    <property type="project" value="UniProtKB-EC"/>
</dbReference>
<feature type="binding site" evidence="13">
    <location>
        <begin position="43"/>
        <end position="50"/>
    </location>
    <ligand>
        <name>ATP</name>
        <dbReference type="ChEBI" id="CHEBI:30616"/>
    </ligand>
</feature>
<dbReference type="InterPro" id="IPR014016">
    <property type="entry name" value="UvrD-like_ATP-bd"/>
</dbReference>
<evidence type="ECO:0000256" key="4">
    <source>
        <dbReference type="ARBA" id="ARBA00022806"/>
    </source>
</evidence>
<dbReference type="FunFam" id="3.40.50.300:FF:001890">
    <property type="entry name" value="DNA helicase"/>
    <property type="match status" value="1"/>
</dbReference>
<dbReference type="EC" id="5.6.2.4" evidence="10"/>